<feature type="compositionally biased region" description="Gly residues" evidence="1">
    <location>
        <begin position="417"/>
        <end position="426"/>
    </location>
</feature>
<feature type="compositionally biased region" description="Gly residues" evidence="1">
    <location>
        <begin position="334"/>
        <end position="352"/>
    </location>
</feature>
<sequence length="621" mass="62681">MSGTDDFDREVKVLVNRGKLSSSAVASLSELAMANIRSDSQLVSTLYRHHRKASPANKLVSLYLIDAIAREAKSRQKKADKEGKGAGTAAGSTTPAESPPSAAAGPSAGDGDFASFLRKLEAVLSKIVLDNWENGLPEHREKVRKVLDIWTRASTFGASALAKISTKLLAVSAAAPAAPQMSPGRPSLSPGPAADTPPRDSTTTAPAPTAPAGIPANVLALLQAKAPPSQAALEQKKHDDVESEVERALREAREGTSLATSDAPRASGPGSFAPSHTPYAGNVPSSSAPFGHSRTSHGGSNPYSAPSGGAPFPRAGPSASPYDSQRPGPSSRGASGGYGSAPAFGSGGGGAYGTSSNASYQSPRGQYGEQSRDARSGSQDFANHTRQQSGGQSDGGRGAGTRGGSDVKIPYQSRDSYGGGGGGGPRGQTRTFDASQTGPGDNVYGAPSSTYGRPEEPPTKRLYQPDAASQSAPSHGGGYGQPASASSFSGESTPSHQQAFGVPPQGVPPASGYQSNDVSAPSSSSAAPPLDPTTFDATSPASWSTFVNLLRTSHPYFASLGRMPTMEEVMGLCAPSAMMAFGGATTGGMGMGMPPMGAGQGMIGGGGGAMMPHGGAGGPYS</sequence>
<feature type="region of interest" description="Disordered" evidence="1">
    <location>
        <begin position="227"/>
        <end position="533"/>
    </location>
</feature>
<evidence type="ECO:0000259" key="2">
    <source>
        <dbReference type="PROSITE" id="PS51391"/>
    </source>
</evidence>
<dbReference type="InterPro" id="IPR008942">
    <property type="entry name" value="ENTH_VHS"/>
</dbReference>
<feature type="compositionally biased region" description="Polar residues" evidence="1">
    <location>
        <begin position="428"/>
        <end position="439"/>
    </location>
</feature>
<feature type="compositionally biased region" description="Low complexity" evidence="1">
    <location>
        <begin position="519"/>
        <end position="528"/>
    </location>
</feature>
<feature type="region of interest" description="Disordered" evidence="1">
    <location>
        <begin position="75"/>
        <end position="108"/>
    </location>
</feature>
<feature type="domain" description="CID" evidence="2">
    <location>
        <begin position="1"/>
        <end position="172"/>
    </location>
</feature>
<keyword evidence="4" id="KW-1185">Reference proteome</keyword>
<name>A0A9P6WB06_RHOMI</name>
<gene>
    <name evidence="3" type="ORF">C6P46_002626</name>
</gene>
<feature type="compositionally biased region" description="Basic and acidic residues" evidence="1">
    <location>
        <begin position="75"/>
        <end position="84"/>
    </location>
</feature>
<evidence type="ECO:0000313" key="4">
    <source>
        <dbReference type="Proteomes" id="UP000777482"/>
    </source>
</evidence>
<dbReference type="AlphaFoldDB" id="A0A9P6WB06"/>
<feature type="region of interest" description="Disordered" evidence="1">
    <location>
        <begin position="178"/>
        <end position="212"/>
    </location>
</feature>
<reference evidence="3 4" key="1">
    <citation type="submission" date="2020-11" db="EMBL/GenBank/DDBJ databases">
        <title>Kefir isolates.</title>
        <authorList>
            <person name="Marcisauskas S."/>
            <person name="Kim Y."/>
            <person name="Blasche S."/>
        </authorList>
    </citation>
    <scope>NUCLEOTIDE SEQUENCE [LARGE SCALE GENOMIC DNA]</scope>
    <source>
        <strain evidence="3 4">KR</strain>
    </source>
</reference>
<accession>A0A9P6WB06</accession>
<feature type="compositionally biased region" description="Low complexity" evidence="1">
    <location>
        <begin position="87"/>
        <end position="108"/>
    </location>
</feature>
<feature type="compositionally biased region" description="Gly residues" evidence="1">
    <location>
        <begin position="392"/>
        <end position="403"/>
    </location>
</feature>
<dbReference type="Pfam" id="PF04818">
    <property type="entry name" value="CID"/>
    <property type="match status" value="1"/>
</dbReference>
<dbReference type="OrthoDB" id="79367at2759"/>
<dbReference type="EMBL" id="PUHQ01000002">
    <property type="protein sequence ID" value="KAG0667214.1"/>
    <property type="molecule type" value="Genomic_DNA"/>
</dbReference>
<dbReference type="InterPro" id="IPR006569">
    <property type="entry name" value="CID_dom"/>
</dbReference>
<dbReference type="SUPFAM" id="SSF48464">
    <property type="entry name" value="ENTH/VHS domain"/>
    <property type="match status" value="1"/>
</dbReference>
<feature type="compositionally biased region" description="Polar residues" evidence="1">
    <location>
        <begin position="483"/>
        <end position="498"/>
    </location>
</feature>
<evidence type="ECO:0000313" key="3">
    <source>
        <dbReference type="EMBL" id="KAG0667214.1"/>
    </source>
</evidence>
<proteinExistence type="predicted"/>
<comment type="caution">
    <text evidence="3">The sequence shown here is derived from an EMBL/GenBank/DDBJ whole genome shotgun (WGS) entry which is preliminary data.</text>
</comment>
<dbReference type="Gene3D" id="1.25.40.90">
    <property type="match status" value="1"/>
</dbReference>
<dbReference type="SMART" id="SM00582">
    <property type="entry name" value="RPR"/>
    <property type="match status" value="1"/>
</dbReference>
<dbReference type="Proteomes" id="UP000777482">
    <property type="component" value="Unassembled WGS sequence"/>
</dbReference>
<evidence type="ECO:0000256" key="1">
    <source>
        <dbReference type="SAM" id="MobiDB-lite"/>
    </source>
</evidence>
<feature type="compositionally biased region" description="Basic and acidic residues" evidence="1">
    <location>
        <begin position="234"/>
        <end position="254"/>
    </location>
</feature>
<dbReference type="PROSITE" id="PS51391">
    <property type="entry name" value="CID"/>
    <property type="match status" value="1"/>
</dbReference>
<feature type="compositionally biased region" description="Low complexity" evidence="1">
    <location>
        <begin position="192"/>
        <end position="212"/>
    </location>
</feature>
<organism evidence="3 4">
    <name type="scientific">Rhodotorula mucilaginosa</name>
    <name type="common">Yeast</name>
    <name type="synonym">Rhodotorula rubra</name>
    <dbReference type="NCBI Taxonomy" id="5537"/>
    <lineage>
        <taxon>Eukaryota</taxon>
        <taxon>Fungi</taxon>
        <taxon>Dikarya</taxon>
        <taxon>Basidiomycota</taxon>
        <taxon>Pucciniomycotina</taxon>
        <taxon>Microbotryomycetes</taxon>
        <taxon>Sporidiobolales</taxon>
        <taxon>Sporidiobolaceae</taxon>
        <taxon>Rhodotorula</taxon>
    </lineage>
</organism>
<protein>
    <recommendedName>
        <fullName evidence="2">CID domain-containing protein</fullName>
    </recommendedName>
</protein>